<evidence type="ECO:0000256" key="1">
    <source>
        <dbReference type="SAM" id="SignalP"/>
    </source>
</evidence>
<reference evidence="2 3" key="1">
    <citation type="submission" date="2019-10" db="EMBL/GenBank/DDBJ databases">
        <title>Draft Genome Sequence of Cytophagaceae sp. SJW1-29.</title>
        <authorList>
            <person name="Choi A."/>
        </authorList>
    </citation>
    <scope>NUCLEOTIDE SEQUENCE [LARGE SCALE GENOMIC DNA]</scope>
    <source>
        <strain evidence="2 3">SJW1-29</strain>
    </source>
</reference>
<dbReference type="EMBL" id="WHLY01000002">
    <property type="protein sequence ID" value="MPR33525.1"/>
    <property type="molecule type" value="Genomic_DNA"/>
</dbReference>
<dbReference type="AlphaFoldDB" id="A0A7C9F357"/>
<feature type="chain" id="PRO_5028930292" evidence="1">
    <location>
        <begin position="24"/>
        <end position="257"/>
    </location>
</feature>
<dbReference type="Gene3D" id="2.160.20.80">
    <property type="entry name" value="E3 ubiquitin-protein ligase SopA"/>
    <property type="match status" value="1"/>
</dbReference>
<gene>
    <name evidence="2" type="ORF">GBK04_09135</name>
</gene>
<comment type="caution">
    <text evidence="2">The sequence shown here is derived from an EMBL/GenBank/DDBJ whole genome shotgun (WGS) entry which is preliminary data.</text>
</comment>
<name>A0A7C9F357_9BACT</name>
<dbReference type="RefSeq" id="WP_152758840.1">
    <property type="nucleotide sequence ID" value="NZ_WHLY01000002.1"/>
</dbReference>
<accession>A0A7C9F357</accession>
<dbReference type="Pfam" id="PF13576">
    <property type="entry name" value="Pentapeptide_3"/>
    <property type="match status" value="1"/>
</dbReference>
<proteinExistence type="predicted"/>
<evidence type="ECO:0000313" key="2">
    <source>
        <dbReference type="EMBL" id="MPR33525.1"/>
    </source>
</evidence>
<protein>
    <submittedName>
        <fullName evidence="2">Pentapeptide repeat-containing protein</fullName>
    </submittedName>
</protein>
<organism evidence="2 3">
    <name type="scientific">Salmonirosea aquatica</name>
    <dbReference type="NCBI Taxonomy" id="2654236"/>
    <lineage>
        <taxon>Bacteria</taxon>
        <taxon>Pseudomonadati</taxon>
        <taxon>Bacteroidota</taxon>
        <taxon>Cytophagia</taxon>
        <taxon>Cytophagales</taxon>
        <taxon>Spirosomataceae</taxon>
        <taxon>Salmonirosea</taxon>
    </lineage>
</organism>
<evidence type="ECO:0000313" key="3">
    <source>
        <dbReference type="Proteomes" id="UP000479293"/>
    </source>
</evidence>
<dbReference type="Proteomes" id="UP000479293">
    <property type="component" value="Unassembled WGS sequence"/>
</dbReference>
<dbReference type="InterPro" id="IPR001646">
    <property type="entry name" value="5peptide_repeat"/>
</dbReference>
<keyword evidence="1" id="KW-0732">Signal</keyword>
<keyword evidence="3" id="KW-1185">Reference proteome</keyword>
<feature type="signal peptide" evidence="1">
    <location>
        <begin position="1"/>
        <end position="23"/>
    </location>
</feature>
<sequence>MKTNRTLLAITALFLSITSWTLAQSSLDARDIIQKIDKKQEVQYSNAVIRGTLDLTELANQKRVNNAKLSTEEYKSRVEVPLTFRNCTFKGDIIAYKTLDRDGKSRSNWLGSDQILYTADFKEKVIFENCTFEGKTEFKYSEFAEMAVFNDNKFRNEANFKYADFREDARFEGSDFSRSANFKYADFRSAALFANARINDYADFKYAEFDNGASFLKTRFNGSADFKYAEFARQGDFSGADFRSNPDFKYTKGRRTM</sequence>